<keyword evidence="5" id="KW-1185">Reference proteome</keyword>
<reference evidence="4 5" key="2">
    <citation type="journal article" date="2019" name="G3 (Bethesda)">
        <title>Hybrid Assembly of the Genome of the Entomopathogenic Nematode Steinernema carpocapsae Identifies the X-Chromosome.</title>
        <authorList>
            <person name="Serra L."/>
            <person name="Macchietto M."/>
            <person name="Macias-Munoz A."/>
            <person name="McGill C.J."/>
            <person name="Rodriguez I.M."/>
            <person name="Rodriguez B."/>
            <person name="Murad R."/>
            <person name="Mortazavi A."/>
        </authorList>
    </citation>
    <scope>NUCLEOTIDE SEQUENCE [LARGE SCALE GENOMIC DNA]</scope>
    <source>
        <strain evidence="4 5">ALL</strain>
    </source>
</reference>
<evidence type="ECO:0000256" key="3">
    <source>
        <dbReference type="SAM" id="SignalP"/>
    </source>
</evidence>
<dbReference type="InterPro" id="IPR033379">
    <property type="entry name" value="Acid_Pase_AS"/>
</dbReference>
<dbReference type="Pfam" id="PF00328">
    <property type="entry name" value="His_Phos_2"/>
    <property type="match status" value="1"/>
</dbReference>
<keyword evidence="3" id="KW-0732">Signal</keyword>
<feature type="chain" id="PRO_5020635035" evidence="3">
    <location>
        <begin position="20"/>
        <end position="278"/>
    </location>
</feature>
<dbReference type="GO" id="GO:0003993">
    <property type="term" value="F:acid phosphatase activity"/>
    <property type="evidence" value="ECO:0007669"/>
    <property type="project" value="UniProtKB-EC"/>
</dbReference>
<dbReference type="STRING" id="34508.A0A4U5M744"/>
<organism evidence="4 5">
    <name type="scientific">Steinernema carpocapsae</name>
    <name type="common">Entomopathogenic nematode</name>
    <dbReference type="NCBI Taxonomy" id="34508"/>
    <lineage>
        <taxon>Eukaryota</taxon>
        <taxon>Metazoa</taxon>
        <taxon>Ecdysozoa</taxon>
        <taxon>Nematoda</taxon>
        <taxon>Chromadorea</taxon>
        <taxon>Rhabditida</taxon>
        <taxon>Tylenchina</taxon>
        <taxon>Panagrolaimomorpha</taxon>
        <taxon>Strongyloidoidea</taxon>
        <taxon>Steinernematidae</taxon>
        <taxon>Steinernema</taxon>
    </lineage>
</organism>
<dbReference type="InterPro" id="IPR050645">
    <property type="entry name" value="Histidine_acid_phosphatase"/>
</dbReference>
<evidence type="ECO:0000256" key="1">
    <source>
        <dbReference type="ARBA" id="ARBA00000032"/>
    </source>
</evidence>
<dbReference type="PROSITE" id="PS00616">
    <property type="entry name" value="HIS_ACID_PHOSPHAT_1"/>
    <property type="match status" value="1"/>
</dbReference>
<dbReference type="Gene3D" id="3.40.50.1240">
    <property type="entry name" value="Phosphoglycerate mutase-like"/>
    <property type="match status" value="1"/>
</dbReference>
<comment type="caution">
    <text evidence="4">The sequence shown here is derived from an EMBL/GenBank/DDBJ whole genome shotgun (WGS) entry which is preliminary data.</text>
</comment>
<dbReference type="InterPro" id="IPR029033">
    <property type="entry name" value="His_PPase_superfam"/>
</dbReference>
<evidence type="ECO:0000313" key="5">
    <source>
        <dbReference type="Proteomes" id="UP000298663"/>
    </source>
</evidence>
<evidence type="ECO:0000256" key="2">
    <source>
        <dbReference type="ARBA" id="ARBA00005375"/>
    </source>
</evidence>
<comment type="similarity">
    <text evidence="2">Belongs to the histidine acid phosphatase family.</text>
</comment>
<dbReference type="PANTHER" id="PTHR11567">
    <property type="entry name" value="ACID PHOSPHATASE-RELATED"/>
    <property type="match status" value="1"/>
</dbReference>
<dbReference type="InterPro" id="IPR000560">
    <property type="entry name" value="His_Pase_clade-2"/>
</dbReference>
<accession>A0A4U5M744</accession>
<name>A0A4U5M744_STECR</name>
<dbReference type="PANTHER" id="PTHR11567:SF210">
    <property type="entry name" value="ACID PHOSPHATASE 5-RELATED"/>
    <property type="match status" value="1"/>
</dbReference>
<proteinExistence type="inferred from homology"/>
<feature type="signal peptide" evidence="3">
    <location>
        <begin position="1"/>
        <end position="19"/>
    </location>
</feature>
<dbReference type="EMBL" id="AZBU02000009">
    <property type="protein sequence ID" value="TKR64383.1"/>
    <property type="molecule type" value="Genomic_DNA"/>
</dbReference>
<sequence>MNSVAAFLLFSLIPLAVHGRILYAQAVFRHGDRAPSRNYPNDPYDKSFWPMGWSQLTEKGANETQELGRFLRQKYLQGQVVDNEDQVYVRSSSKTRAIKSAENVLIGLFPDESQRSHVVIEQDTKHWEDQLLKPNSVACPRYDEVRKIENRKNMERLNKKHEAFFAFVSRNAGVNVTMEPRGEGTLGVSDIFNAVYRETQNGFEQPAWVTSEFEPNLTAYDLILELKRVDRLMQFNSPQKSKLRAGFLLGDFVKRLEYAAKRQNKHKLVLYSSVGGLF</sequence>
<dbReference type="CDD" id="cd07061">
    <property type="entry name" value="HP_HAP_like"/>
    <property type="match status" value="1"/>
</dbReference>
<reference evidence="4 5" key="1">
    <citation type="journal article" date="2015" name="Genome Biol.">
        <title>Comparative genomics of Steinernema reveals deeply conserved gene regulatory networks.</title>
        <authorList>
            <person name="Dillman A.R."/>
            <person name="Macchietto M."/>
            <person name="Porter C.F."/>
            <person name="Rogers A."/>
            <person name="Williams B."/>
            <person name="Antoshechkin I."/>
            <person name="Lee M.M."/>
            <person name="Goodwin Z."/>
            <person name="Lu X."/>
            <person name="Lewis E.E."/>
            <person name="Goodrich-Blair H."/>
            <person name="Stock S.P."/>
            <person name="Adams B.J."/>
            <person name="Sternberg P.W."/>
            <person name="Mortazavi A."/>
        </authorList>
    </citation>
    <scope>NUCLEOTIDE SEQUENCE [LARGE SCALE GENOMIC DNA]</scope>
    <source>
        <strain evidence="4 5">ALL</strain>
    </source>
</reference>
<dbReference type="SUPFAM" id="SSF53254">
    <property type="entry name" value="Phosphoglycerate mutase-like"/>
    <property type="match status" value="1"/>
</dbReference>
<comment type="catalytic activity">
    <reaction evidence="1">
        <text>a phosphate monoester + H2O = an alcohol + phosphate</text>
        <dbReference type="Rhea" id="RHEA:15017"/>
        <dbReference type="ChEBI" id="CHEBI:15377"/>
        <dbReference type="ChEBI" id="CHEBI:30879"/>
        <dbReference type="ChEBI" id="CHEBI:43474"/>
        <dbReference type="ChEBI" id="CHEBI:67140"/>
        <dbReference type="EC" id="3.1.3.2"/>
    </reaction>
</comment>
<evidence type="ECO:0000313" key="4">
    <source>
        <dbReference type="EMBL" id="TKR64383.1"/>
    </source>
</evidence>
<gene>
    <name evidence="4" type="ORF">L596_024929</name>
</gene>
<protein>
    <submittedName>
        <fullName evidence="4">Uncharacterized protein</fullName>
    </submittedName>
</protein>
<dbReference type="OrthoDB" id="258392at2759"/>
<dbReference type="Proteomes" id="UP000298663">
    <property type="component" value="Unassembled WGS sequence"/>
</dbReference>
<dbReference type="AlphaFoldDB" id="A0A4U5M744"/>